<keyword evidence="2" id="KW-1185">Reference proteome</keyword>
<dbReference type="EMBL" id="FOQU01000012">
    <property type="protein sequence ID" value="SFJ84974.1"/>
    <property type="molecule type" value="Genomic_DNA"/>
</dbReference>
<protein>
    <submittedName>
        <fullName evidence="1">Zn-binding Pro-Ala-Ala-Arg (PAAR) domain-containing protein, incolved in TypeVI secretion</fullName>
    </submittedName>
</protein>
<dbReference type="AlphaFoldDB" id="A0A1I3UNK4"/>
<dbReference type="Gene3D" id="2.60.200.60">
    <property type="match status" value="1"/>
</dbReference>
<organism evidence="1 2">
    <name type="scientific">Paraburkholderia megapolitana</name>
    <dbReference type="NCBI Taxonomy" id="420953"/>
    <lineage>
        <taxon>Bacteria</taxon>
        <taxon>Pseudomonadati</taxon>
        <taxon>Pseudomonadota</taxon>
        <taxon>Betaproteobacteria</taxon>
        <taxon>Burkholderiales</taxon>
        <taxon>Burkholderiaceae</taxon>
        <taxon>Paraburkholderia</taxon>
    </lineage>
</organism>
<dbReference type="STRING" id="420953.SAMN05192543_11223"/>
<dbReference type="InterPro" id="IPR008727">
    <property type="entry name" value="PAAR_motif"/>
</dbReference>
<sequence>MKNVIRVGDPTSHGGSVLTGAEKFEVDGRAVARVGDTCICPIEGHQVCFIAEGDSNFMVEGRAVAFDGHKTTCGATLHSTAANFGGAE</sequence>
<evidence type="ECO:0000313" key="2">
    <source>
        <dbReference type="Proteomes" id="UP000199548"/>
    </source>
</evidence>
<dbReference type="CDD" id="cd14744">
    <property type="entry name" value="PAAR_CT_2"/>
    <property type="match status" value="1"/>
</dbReference>
<evidence type="ECO:0000313" key="1">
    <source>
        <dbReference type="EMBL" id="SFJ84974.1"/>
    </source>
</evidence>
<dbReference type="RefSeq" id="WP_091019233.1">
    <property type="nucleotide sequence ID" value="NZ_CP041745.1"/>
</dbReference>
<dbReference type="OrthoDB" id="8565659at2"/>
<reference evidence="1 2" key="1">
    <citation type="submission" date="2016-10" db="EMBL/GenBank/DDBJ databases">
        <authorList>
            <person name="de Groot N.N."/>
        </authorList>
    </citation>
    <scope>NUCLEOTIDE SEQUENCE [LARGE SCALE GENOMIC DNA]</scope>
    <source>
        <strain evidence="1 2">LMG 23650</strain>
    </source>
</reference>
<proteinExistence type="predicted"/>
<name>A0A1I3UNK4_9BURK</name>
<accession>A0A1I3UNK4</accession>
<dbReference type="Pfam" id="PF05488">
    <property type="entry name" value="PAAR_motif"/>
    <property type="match status" value="1"/>
</dbReference>
<gene>
    <name evidence="1" type="ORF">SAMN05192543_11223</name>
</gene>
<dbReference type="Proteomes" id="UP000199548">
    <property type="component" value="Unassembled WGS sequence"/>
</dbReference>